<evidence type="ECO:0000259" key="14">
    <source>
        <dbReference type="PROSITE" id="PS50109"/>
    </source>
</evidence>
<keyword evidence="13" id="KW-0175">Coiled coil</keyword>
<evidence type="ECO:0000256" key="1">
    <source>
        <dbReference type="ARBA" id="ARBA00000085"/>
    </source>
</evidence>
<accession>A0A974NSE2</accession>
<dbReference type="InterPro" id="IPR036890">
    <property type="entry name" value="HATPase_C_sf"/>
</dbReference>
<dbReference type="InterPro" id="IPR029151">
    <property type="entry name" value="Sensor-like_sf"/>
</dbReference>
<dbReference type="PRINTS" id="PR00344">
    <property type="entry name" value="BCTRLSENSOR"/>
</dbReference>
<evidence type="ECO:0000256" key="6">
    <source>
        <dbReference type="ARBA" id="ARBA00022679"/>
    </source>
</evidence>
<dbReference type="KEGG" id="sari:H5J25_10560"/>
<keyword evidence="7" id="KW-0812">Transmembrane</keyword>
<dbReference type="Pfam" id="PF02518">
    <property type="entry name" value="HATPase_c"/>
    <property type="match status" value="1"/>
</dbReference>
<evidence type="ECO:0000256" key="8">
    <source>
        <dbReference type="ARBA" id="ARBA00022741"/>
    </source>
</evidence>
<dbReference type="GO" id="GO:0005524">
    <property type="term" value="F:ATP binding"/>
    <property type="evidence" value="ECO:0007669"/>
    <property type="project" value="UniProtKB-KW"/>
</dbReference>
<keyword evidence="12" id="KW-0902">Two-component regulatory system</keyword>
<keyword evidence="5" id="KW-0597">Phosphoprotein</keyword>
<evidence type="ECO:0000256" key="9">
    <source>
        <dbReference type="ARBA" id="ARBA00022777"/>
    </source>
</evidence>
<evidence type="ECO:0000256" key="2">
    <source>
        <dbReference type="ARBA" id="ARBA00004651"/>
    </source>
</evidence>
<dbReference type="SUPFAM" id="SSF103190">
    <property type="entry name" value="Sensory domain-like"/>
    <property type="match status" value="1"/>
</dbReference>
<dbReference type="InterPro" id="IPR005467">
    <property type="entry name" value="His_kinase_dom"/>
</dbReference>
<keyword evidence="11" id="KW-0472">Membrane</keyword>
<dbReference type="SUPFAM" id="SSF47384">
    <property type="entry name" value="Homodimeric domain of signal transducing histidine kinase"/>
    <property type="match status" value="1"/>
</dbReference>
<sequence length="572" mass="60840">MIPTSGWRRIAPVLATTLFCVIAAWGAGWAVERRTRTDLAASIAADARLRQGLLASEIARFRLLPLALSGDSDLAAALRKAPGATHALDLKLERLARDIGAAAIYAIGPDGRAIAANNWHTPRSFVGRDYRFRPYYNDAVRTGSGQQFALGTVSGRPGLYLSRRSPNGGVIVVKLEFDRLERQWAAAGGLTWASNGDGVVLIASRPAWRFAATAPIPAQRAAALRSEVGIAAFGPSPIDRIAPARARTTGSRDTLTLGSTAPDTLGWTVTVAQPDGPAIDTAIRTAQIAAGLGAAVLCGLVWLARTQARRRRERTSALEAAVVERTADLRREMNERAALEARAADLREGLRQANRLAALGQITASVAHETAQPVAAIRTYAATSEQLLDRGALDDVRENLRAIARLTARIGTVTAELRGFARKGTGAIQPVPLCEVIEGARLILKERLSRVAMTMPVIPPDLNVMAGRVRLEQVLVNVLQNATEAIEGQSEQTIRIALTVGDETVTLHITDNGPGIAPDVAARLFTPFVTSRATGLGLGLVIAQDIMVDLGGALRLAPGQTGATFEIEMKRA</sequence>
<evidence type="ECO:0000256" key="13">
    <source>
        <dbReference type="SAM" id="Coils"/>
    </source>
</evidence>
<dbReference type="SMART" id="SM00387">
    <property type="entry name" value="HATPase_c"/>
    <property type="match status" value="1"/>
</dbReference>
<keyword evidence="4" id="KW-1003">Cell membrane</keyword>
<evidence type="ECO:0000256" key="5">
    <source>
        <dbReference type="ARBA" id="ARBA00022553"/>
    </source>
</evidence>
<dbReference type="InterPro" id="IPR036097">
    <property type="entry name" value="HisK_dim/P_sf"/>
</dbReference>
<dbReference type="RefSeq" id="WP_202090780.1">
    <property type="nucleotide sequence ID" value="NZ_CP061035.1"/>
</dbReference>
<comment type="subcellular location">
    <subcellularLocation>
        <location evidence="2">Cell membrane</location>
        <topology evidence="2">Multi-pass membrane protein</topology>
    </subcellularLocation>
</comment>
<dbReference type="PANTHER" id="PTHR43065">
    <property type="entry name" value="SENSOR HISTIDINE KINASE"/>
    <property type="match status" value="1"/>
</dbReference>
<keyword evidence="6" id="KW-0808">Transferase</keyword>
<evidence type="ECO:0000256" key="12">
    <source>
        <dbReference type="ARBA" id="ARBA00023012"/>
    </source>
</evidence>
<dbReference type="AlphaFoldDB" id="A0A974NSE2"/>
<dbReference type="Gene3D" id="3.30.565.10">
    <property type="entry name" value="Histidine kinase-like ATPase, C-terminal domain"/>
    <property type="match status" value="1"/>
</dbReference>
<dbReference type="EMBL" id="CP061035">
    <property type="protein sequence ID" value="QQV76012.1"/>
    <property type="molecule type" value="Genomic_DNA"/>
</dbReference>
<dbReference type="PIRSF" id="PIRSF036431">
    <property type="entry name" value="STHK_DctB"/>
    <property type="match status" value="1"/>
</dbReference>
<dbReference type="PROSITE" id="PS50109">
    <property type="entry name" value="HIS_KIN"/>
    <property type="match status" value="1"/>
</dbReference>
<keyword evidence="9 15" id="KW-0418">Kinase</keyword>
<keyword evidence="10" id="KW-0067">ATP-binding</keyword>
<dbReference type="InterPro" id="IPR003661">
    <property type="entry name" value="HisK_dim/P_dom"/>
</dbReference>
<keyword evidence="16" id="KW-1185">Reference proteome</keyword>
<protein>
    <recommendedName>
        <fullName evidence="3">histidine kinase</fullName>
        <ecNumber evidence="3">2.7.13.3</ecNumber>
    </recommendedName>
</protein>
<dbReference type="PANTHER" id="PTHR43065:SF46">
    <property type="entry name" value="C4-DICARBOXYLATE TRANSPORT SENSOR PROTEIN DCTB"/>
    <property type="match status" value="1"/>
</dbReference>
<dbReference type="InterPro" id="IPR003594">
    <property type="entry name" value="HATPase_dom"/>
</dbReference>
<dbReference type="GO" id="GO:0005886">
    <property type="term" value="C:plasma membrane"/>
    <property type="evidence" value="ECO:0007669"/>
    <property type="project" value="UniProtKB-SubCell"/>
</dbReference>
<evidence type="ECO:0000256" key="10">
    <source>
        <dbReference type="ARBA" id="ARBA00022840"/>
    </source>
</evidence>
<dbReference type="Gene3D" id="3.30.450.20">
    <property type="entry name" value="PAS domain"/>
    <property type="match status" value="2"/>
</dbReference>
<dbReference type="InterPro" id="IPR017055">
    <property type="entry name" value="Sig_transdc_His_kinase_DctB"/>
</dbReference>
<evidence type="ECO:0000313" key="16">
    <source>
        <dbReference type="Proteomes" id="UP000595894"/>
    </source>
</evidence>
<evidence type="ECO:0000256" key="11">
    <source>
        <dbReference type="ARBA" id="ARBA00022989"/>
    </source>
</evidence>
<evidence type="ECO:0000256" key="4">
    <source>
        <dbReference type="ARBA" id="ARBA00022475"/>
    </source>
</evidence>
<gene>
    <name evidence="15" type="ORF">H5J25_10560</name>
</gene>
<dbReference type="Gene3D" id="6.10.250.3020">
    <property type="match status" value="1"/>
</dbReference>
<keyword evidence="8" id="KW-0547">Nucleotide-binding</keyword>
<proteinExistence type="predicted"/>
<evidence type="ECO:0000256" key="3">
    <source>
        <dbReference type="ARBA" id="ARBA00012438"/>
    </source>
</evidence>
<dbReference type="EC" id="2.7.13.3" evidence="3"/>
<feature type="domain" description="Histidine kinase" evidence="14">
    <location>
        <begin position="365"/>
        <end position="572"/>
    </location>
</feature>
<dbReference type="SUPFAM" id="SSF55874">
    <property type="entry name" value="ATPase domain of HSP90 chaperone/DNA topoisomerase II/histidine kinase"/>
    <property type="match status" value="1"/>
</dbReference>
<feature type="coiled-coil region" evidence="13">
    <location>
        <begin position="329"/>
        <end position="356"/>
    </location>
</feature>
<dbReference type="GO" id="GO:0000155">
    <property type="term" value="F:phosphorelay sensor kinase activity"/>
    <property type="evidence" value="ECO:0007669"/>
    <property type="project" value="InterPro"/>
</dbReference>
<evidence type="ECO:0000256" key="7">
    <source>
        <dbReference type="ARBA" id="ARBA00022692"/>
    </source>
</evidence>
<dbReference type="Proteomes" id="UP000595894">
    <property type="component" value="Chromosome"/>
</dbReference>
<dbReference type="Gene3D" id="1.10.287.130">
    <property type="match status" value="1"/>
</dbReference>
<dbReference type="SMART" id="SM00388">
    <property type="entry name" value="HisKA"/>
    <property type="match status" value="1"/>
</dbReference>
<name>A0A974NSE2_9SPHN</name>
<organism evidence="15 16">
    <name type="scientific">Sphingomonas aliaeris</name>
    <dbReference type="NCBI Taxonomy" id="2759526"/>
    <lineage>
        <taxon>Bacteria</taxon>
        <taxon>Pseudomonadati</taxon>
        <taxon>Pseudomonadota</taxon>
        <taxon>Alphaproteobacteria</taxon>
        <taxon>Sphingomonadales</taxon>
        <taxon>Sphingomonadaceae</taxon>
        <taxon>Sphingomonas</taxon>
    </lineage>
</organism>
<comment type="catalytic activity">
    <reaction evidence="1">
        <text>ATP + protein L-histidine = ADP + protein N-phospho-L-histidine.</text>
        <dbReference type="EC" id="2.7.13.3"/>
    </reaction>
</comment>
<dbReference type="InterPro" id="IPR004358">
    <property type="entry name" value="Sig_transdc_His_kin-like_C"/>
</dbReference>
<keyword evidence="11" id="KW-1133">Transmembrane helix</keyword>
<evidence type="ECO:0000313" key="15">
    <source>
        <dbReference type="EMBL" id="QQV76012.1"/>
    </source>
</evidence>
<reference evidence="16" key="1">
    <citation type="submission" date="2020-09" db="EMBL/GenBank/DDBJ databases">
        <title>Sphingomonas sp., a new species isolated from pork steak.</title>
        <authorList>
            <person name="Heidler von Heilborn D."/>
        </authorList>
    </citation>
    <scope>NUCLEOTIDE SEQUENCE [LARGE SCALE GENOMIC DNA]</scope>
</reference>